<name>A0A1T4LUW8_9BACT</name>
<evidence type="ECO:0008006" key="4">
    <source>
        <dbReference type="Google" id="ProtNLM"/>
    </source>
</evidence>
<dbReference type="RefSeq" id="WP_176112917.1">
    <property type="nucleotide sequence ID" value="NZ_FUWH01000003.1"/>
</dbReference>
<reference evidence="2 3" key="1">
    <citation type="submission" date="2017-02" db="EMBL/GenBank/DDBJ databases">
        <authorList>
            <person name="Peterson S.W."/>
        </authorList>
    </citation>
    <scope>NUCLEOTIDE SEQUENCE [LARGE SCALE GENOMIC DNA]</scope>
    <source>
        <strain evidence="2 3">DSM 22335</strain>
    </source>
</reference>
<evidence type="ECO:0000313" key="2">
    <source>
        <dbReference type="EMBL" id="SJZ58447.1"/>
    </source>
</evidence>
<feature type="chain" id="PRO_5013341062" description="DUF4836 family protein" evidence="1">
    <location>
        <begin position="25"/>
        <end position="577"/>
    </location>
</feature>
<sequence>MKKLLRSVLTVVLLGALFASCKNKAPKEARLIPKNASFVFVMDAKSMQDKLQKGGISVDALLKKVFQNDSTDQKDRELFNDLNNNAGINWNSRIFVFTTQKIVGSAPETAVSFLTELTDPAKFEAFLKKQPDMAGKEFKKEGTYSYVMPEKSVMISWSDKNVLTTLYTSTGGKPVYDTTTMTFKAPEEVDVTAALKTEVNAYFTQKESESLADNDIFNDMFKEKADGYMFTNSNSALAALTMLPMQLPKLEELLKDNYSTSTLSFENGRIIAKTTSYPNKLAGSLLKQYGGATVNMSMLEHYPSQSINGVMMASFNPEIIGGLLKQLEVEGLANAALQKSGLTMQDIYKALKGDLAFIVSDLSIAQPEPQAGQDEVTMTRKKPIGKMIFNANIGDKAAFAKLMDKAAEQGFVTKNGTTYKGGALLTMLGFYLQADDKNFILASDSLTYAKYVANTEKAVLSNDIMKQFKDKSMVAYFDIARTIDGFIAGAGKTGFDKSMRTARNTFKDAIATGNNFDGKTLKGEFELRMQDEKQNSLVTLMSLVTDVATDMREQARRQREMEDKIFPAGVPAIIRTN</sequence>
<gene>
    <name evidence="2" type="ORF">SAMN04488132_10311</name>
</gene>
<proteinExistence type="predicted"/>
<dbReference type="STRING" id="413434.SAMN04488132_10311"/>
<dbReference type="Proteomes" id="UP000190888">
    <property type="component" value="Unassembled WGS sequence"/>
</dbReference>
<keyword evidence="1" id="KW-0732">Signal</keyword>
<dbReference type="EMBL" id="FUWH01000003">
    <property type="protein sequence ID" value="SJZ58447.1"/>
    <property type="molecule type" value="Genomic_DNA"/>
</dbReference>
<feature type="signal peptide" evidence="1">
    <location>
        <begin position="1"/>
        <end position="24"/>
    </location>
</feature>
<accession>A0A1T4LUW8</accession>
<dbReference type="AlphaFoldDB" id="A0A1T4LUW8"/>
<organism evidence="2 3">
    <name type="scientific">Sediminibacterium ginsengisoli</name>
    <dbReference type="NCBI Taxonomy" id="413434"/>
    <lineage>
        <taxon>Bacteria</taxon>
        <taxon>Pseudomonadati</taxon>
        <taxon>Bacteroidota</taxon>
        <taxon>Chitinophagia</taxon>
        <taxon>Chitinophagales</taxon>
        <taxon>Chitinophagaceae</taxon>
        <taxon>Sediminibacterium</taxon>
    </lineage>
</organism>
<dbReference type="PROSITE" id="PS51257">
    <property type="entry name" value="PROKAR_LIPOPROTEIN"/>
    <property type="match status" value="1"/>
</dbReference>
<keyword evidence="3" id="KW-1185">Reference proteome</keyword>
<evidence type="ECO:0000256" key="1">
    <source>
        <dbReference type="SAM" id="SignalP"/>
    </source>
</evidence>
<evidence type="ECO:0000313" key="3">
    <source>
        <dbReference type="Proteomes" id="UP000190888"/>
    </source>
</evidence>
<protein>
    <recommendedName>
        <fullName evidence="4">DUF4836 family protein</fullName>
    </recommendedName>
</protein>